<comment type="caution">
    <text evidence="10">The sequence shown here is derived from an EMBL/GenBank/DDBJ whole genome shotgun (WGS) entry which is preliminary data.</text>
</comment>
<dbReference type="InterPro" id="IPR006182">
    <property type="entry name" value="FliF_N_dom"/>
</dbReference>
<organism evidence="10 11">
    <name type="scientific">Pseudomonas syringae pv. viburni</name>
    <dbReference type="NCBI Taxonomy" id="251703"/>
    <lineage>
        <taxon>Bacteria</taxon>
        <taxon>Pseudomonadati</taxon>
        <taxon>Pseudomonadota</taxon>
        <taxon>Gammaproteobacteria</taxon>
        <taxon>Pseudomonadales</taxon>
        <taxon>Pseudomonadaceae</taxon>
        <taxon>Pseudomonas</taxon>
    </lineage>
</organism>
<proteinExistence type="inferred from homology"/>
<keyword evidence="7 8" id="KW-0449">Lipoprotein</keyword>
<dbReference type="PANTHER" id="PTHR30046">
    <property type="entry name" value="FLAGELLAR M-RING PROTEIN"/>
    <property type="match status" value="1"/>
</dbReference>
<name>A0A0Q0E9I4_9PSED</name>
<evidence type="ECO:0000256" key="5">
    <source>
        <dbReference type="ARBA" id="ARBA00023139"/>
    </source>
</evidence>
<keyword evidence="8" id="KW-1133">Transmembrane helix</keyword>
<feature type="non-terminal residue" evidence="10">
    <location>
        <position position="305"/>
    </location>
</feature>
<dbReference type="InterPro" id="IPR003282">
    <property type="entry name" value="T3SS_SctJ"/>
</dbReference>
<dbReference type="Proteomes" id="UP000050317">
    <property type="component" value="Unassembled WGS sequence"/>
</dbReference>
<dbReference type="EMBL" id="LJRR01000406">
    <property type="protein sequence ID" value="KPZ10157.1"/>
    <property type="molecule type" value="Genomic_DNA"/>
</dbReference>
<dbReference type="NCBIfam" id="TIGR02544">
    <property type="entry name" value="III_secr_YscJ"/>
    <property type="match status" value="1"/>
</dbReference>
<evidence type="ECO:0000256" key="8">
    <source>
        <dbReference type="RuleBase" id="RU364102"/>
    </source>
</evidence>
<evidence type="ECO:0000256" key="3">
    <source>
        <dbReference type="ARBA" id="ARBA00022729"/>
    </source>
</evidence>
<dbReference type="GO" id="GO:0009306">
    <property type="term" value="P:protein secretion"/>
    <property type="evidence" value="ECO:0007669"/>
    <property type="project" value="InterPro"/>
</dbReference>
<dbReference type="InterPro" id="IPR043427">
    <property type="entry name" value="YscJ/FliF"/>
</dbReference>
<dbReference type="InterPro" id="IPR045851">
    <property type="entry name" value="AMP-bd_C_sf"/>
</dbReference>
<dbReference type="PANTHER" id="PTHR30046:SF2">
    <property type="entry name" value="YOP PROTEINS TRANSLOCATION LIPOPROTEIN J"/>
    <property type="match status" value="1"/>
</dbReference>
<accession>A0A0Q0E9I4</accession>
<keyword evidence="4 8" id="KW-0472">Membrane</keyword>
<dbReference type="PRINTS" id="PR01338">
    <property type="entry name" value="TYPE3OMKPROT"/>
</dbReference>
<keyword evidence="6 8" id="KW-0998">Cell outer membrane</keyword>
<feature type="domain" description="Flagellar M-ring N-terminal" evidence="9">
    <location>
        <begin position="77"/>
        <end position="238"/>
    </location>
</feature>
<keyword evidence="8" id="KW-0812">Transmembrane</keyword>
<keyword evidence="5 8" id="KW-0564">Palmitate</keyword>
<evidence type="ECO:0000256" key="1">
    <source>
        <dbReference type="ARBA" id="ARBA00004459"/>
    </source>
</evidence>
<comment type="subcellular location">
    <subcellularLocation>
        <location evidence="1">Cell outer membrane</location>
        <topology evidence="1">Lipid-anchor</topology>
    </subcellularLocation>
</comment>
<evidence type="ECO:0000256" key="2">
    <source>
        <dbReference type="ARBA" id="ARBA00009509"/>
    </source>
</evidence>
<feature type="transmembrane region" description="Helical" evidence="8">
    <location>
        <begin position="274"/>
        <end position="297"/>
    </location>
</feature>
<dbReference type="Gene3D" id="3.30.300.30">
    <property type="match status" value="1"/>
</dbReference>
<sequence length="305" mass="33337">MTPDEESVEHRRSWRHRADESGVVAVLVANGVDDQGREQERSGARQVDQPAVEVSVNFLSAGLLLLCMLLLGGCSDETDLFTGLSEQDSNEVVARLADQHIDARKRLEKTGVVVTVATSEMNRAVRVLDAAGLPRRSRTTLGEIFKKEGVISTPLEERARYIYALSQELEATLSQIDGVIVARVHVVLPERIAPGEPVQPASAAVFIKHSAALDPDSVRGRIQQMVASSIPGMSTQSVDSKKFSIVFVPAAEFQETTQWVSFGPFKLDSTNLPFWNLMLWVAPVGLALLLLIGALLVRSDWRASL</sequence>
<protein>
    <recommendedName>
        <fullName evidence="8">Lipoprotein</fullName>
    </recommendedName>
</protein>
<evidence type="ECO:0000256" key="4">
    <source>
        <dbReference type="ARBA" id="ARBA00023136"/>
    </source>
</evidence>
<evidence type="ECO:0000259" key="9">
    <source>
        <dbReference type="Pfam" id="PF01514"/>
    </source>
</evidence>
<dbReference type="GO" id="GO:0009279">
    <property type="term" value="C:cell outer membrane"/>
    <property type="evidence" value="ECO:0007669"/>
    <property type="project" value="UniProtKB-SubCell"/>
</dbReference>
<evidence type="ECO:0000256" key="6">
    <source>
        <dbReference type="ARBA" id="ARBA00023237"/>
    </source>
</evidence>
<evidence type="ECO:0000313" key="10">
    <source>
        <dbReference type="EMBL" id="KPZ10157.1"/>
    </source>
</evidence>
<evidence type="ECO:0000313" key="11">
    <source>
        <dbReference type="Proteomes" id="UP000050317"/>
    </source>
</evidence>
<evidence type="ECO:0000256" key="7">
    <source>
        <dbReference type="ARBA" id="ARBA00023288"/>
    </source>
</evidence>
<keyword evidence="3 8" id="KW-0732">Signal</keyword>
<dbReference type="Gene3D" id="3.30.70.1530">
    <property type="entry name" value="Hypothetical protein rpa1041"/>
    <property type="match status" value="1"/>
</dbReference>
<gene>
    <name evidence="10" type="ORF">ALO40_100023</name>
</gene>
<dbReference type="AlphaFoldDB" id="A0A0Q0E9I4"/>
<reference evidence="10 11" key="1">
    <citation type="submission" date="2015-09" db="EMBL/GenBank/DDBJ databases">
        <title>Genome announcement of multiple Pseudomonas syringae strains.</title>
        <authorList>
            <person name="Thakur S."/>
            <person name="Wang P.W."/>
            <person name="Gong Y."/>
            <person name="Weir B.S."/>
            <person name="Guttman D.S."/>
        </authorList>
    </citation>
    <scope>NUCLEOTIDE SEQUENCE [LARGE SCALE GENOMIC DNA]</scope>
    <source>
        <strain evidence="10 11">ICMP3963</strain>
    </source>
</reference>
<dbReference type="Pfam" id="PF01514">
    <property type="entry name" value="YscJ_FliF"/>
    <property type="match status" value="1"/>
</dbReference>
<comment type="similarity">
    <text evidence="2 8">Belongs to the YscJ lipoprotein family.</text>
</comment>